<reference evidence="1" key="1">
    <citation type="submission" date="2021-08" db="EMBL/GenBank/DDBJ databases">
        <title>The first chromosome-level gecko genome reveals the dynamic sex chromosomes of Neotropical dwarf geckos (Sphaerodactylidae: Sphaerodactylus).</title>
        <authorList>
            <person name="Pinto B.J."/>
            <person name="Keating S.E."/>
            <person name="Gamble T."/>
        </authorList>
    </citation>
    <scope>NUCLEOTIDE SEQUENCE</scope>
    <source>
        <strain evidence="1">TG3544</strain>
    </source>
</reference>
<sequence>MCGMSLKKKIFLLVNGVPSSFYCCSRPAVLFSNWYKSDIFQVEELAVASCHSTEKHGFLNRHQSGHRRPAVKSNGRIMAFVCGCLILCSLDYIWYHKTQPRPYKEFIE</sequence>
<name>A0ACB8FI54_9SAUR</name>
<gene>
    <name evidence="1" type="ORF">K3G42_017764</name>
</gene>
<evidence type="ECO:0000313" key="1">
    <source>
        <dbReference type="EMBL" id="KAH8004734.1"/>
    </source>
</evidence>
<comment type="caution">
    <text evidence="1">The sequence shown here is derived from an EMBL/GenBank/DDBJ whole genome shotgun (WGS) entry which is preliminary data.</text>
</comment>
<dbReference type="Proteomes" id="UP000827872">
    <property type="component" value="Linkage Group LG04"/>
</dbReference>
<dbReference type="EMBL" id="CM037617">
    <property type="protein sequence ID" value="KAH8004734.1"/>
    <property type="molecule type" value="Genomic_DNA"/>
</dbReference>
<protein>
    <submittedName>
        <fullName evidence="1">Uncharacterized protein</fullName>
    </submittedName>
</protein>
<evidence type="ECO:0000313" key="2">
    <source>
        <dbReference type="Proteomes" id="UP000827872"/>
    </source>
</evidence>
<accession>A0ACB8FI54</accession>
<keyword evidence="2" id="KW-1185">Reference proteome</keyword>
<proteinExistence type="predicted"/>
<organism evidence="1 2">
    <name type="scientific">Sphaerodactylus townsendi</name>
    <dbReference type="NCBI Taxonomy" id="933632"/>
    <lineage>
        <taxon>Eukaryota</taxon>
        <taxon>Metazoa</taxon>
        <taxon>Chordata</taxon>
        <taxon>Craniata</taxon>
        <taxon>Vertebrata</taxon>
        <taxon>Euteleostomi</taxon>
        <taxon>Lepidosauria</taxon>
        <taxon>Squamata</taxon>
        <taxon>Bifurcata</taxon>
        <taxon>Gekkota</taxon>
        <taxon>Sphaerodactylidae</taxon>
        <taxon>Sphaerodactylus</taxon>
    </lineage>
</organism>